<comment type="caution">
    <text evidence="1">The sequence shown here is derived from an EMBL/GenBank/DDBJ whole genome shotgun (WGS) entry which is preliminary data.</text>
</comment>
<sequence>MPNLVAVDVSVTDDRISLVFSHRPVADAYAAYMRAEDSRPPHAQPIPGYRRDARHRTGSKEVTLALPSFITWFITCRLPDDEDSVTFTFMDSDEGWANSWANSMVLFEPLLGPVYDENVKQLHVKRLWNKTKLLNKLEGLRNAPSPDVNGTYGYGRTAEAQNDAWW</sequence>
<name>A0AAE0MJU7_9PEZI</name>
<accession>A0AAE0MJU7</accession>
<evidence type="ECO:0000313" key="2">
    <source>
        <dbReference type="Proteomes" id="UP001286456"/>
    </source>
</evidence>
<gene>
    <name evidence="1" type="ORF">B0T19DRAFT_436135</name>
</gene>
<dbReference type="Proteomes" id="UP001286456">
    <property type="component" value="Unassembled WGS sequence"/>
</dbReference>
<evidence type="ECO:0000313" key="1">
    <source>
        <dbReference type="EMBL" id="KAK3335251.1"/>
    </source>
</evidence>
<reference evidence="1" key="2">
    <citation type="submission" date="2023-06" db="EMBL/GenBank/DDBJ databases">
        <authorList>
            <consortium name="Lawrence Berkeley National Laboratory"/>
            <person name="Haridas S."/>
            <person name="Hensen N."/>
            <person name="Bonometti L."/>
            <person name="Westerberg I."/>
            <person name="Brannstrom I.O."/>
            <person name="Guillou S."/>
            <person name="Cros-Aarteil S."/>
            <person name="Calhoun S."/>
            <person name="Kuo A."/>
            <person name="Mondo S."/>
            <person name="Pangilinan J."/>
            <person name="Riley R."/>
            <person name="Labutti K."/>
            <person name="Andreopoulos B."/>
            <person name="Lipzen A."/>
            <person name="Chen C."/>
            <person name="Yanf M."/>
            <person name="Daum C."/>
            <person name="Ng V."/>
            <person name="Clum A."/>
            <person name="Steindorff A."/>
            <person name="Ohm R."/>
            <person name="Martin F."/>
            <person name="Silar P."/>
            <person name="Natvig D."/>
            <person name="Lalanne C."/>
            <person name="Gautier V."/>
            <person name="Ament-Velasquez S.L."/>
            <person name="Kruys A."/>
            <person name="Hutchinson M.I."/>
            <person name="Powell A.J."/>
            <person name="Barry K."/>
            <person name="Miller A.N."/>
            <person name="Grigoriev I.V."/>
            <person name="Debuchy R."/>
            <person name="Gladieux P."/>
            <person name="Thoren M.H."/>
            <person name="Johannesson H."/>
        </authorList>
    </citation>
    <scope>NUCLEOTIDE SEQUENCE</scope>
    <source>
        <strain evidence="1">SMH4131-1</strain>
    </source>
</reference>
<reference evidence="1" key="1">
    <citation type="journal article" date="2023" name="Mol. Phylogenet. Evol.">
        <title>Genome-scale phylogeny and comparative genomics of the fungal order Sordariales.</title>
        <authorList>
            <person name="Hensen N."/>
            <person name="Bonometti L."/>
            <person name="Westerberg I."/>
            <person name="Brannstrom I.O."/>
            <person name="Guillou S."/>
            <person name="Cros-Aarteil S."/>
            <person name="Calhoun S."/>
            <person name="Haridas S."/>
            <person name="Kuo A."/>
            <person name="Mondo S."/>
            <person name="Pangilinan J."/>
            <person name="Riley R."/>
            <person name="LaButti K."/>
            <person name="Andreopoulos B."/>
            <person name="Lipzen A."/>
            <person name="Chen C."/>
            <person name="Yan M."/>
            <person name="Daum C."/>
            <person name="Ng V."/>
            <person name="Clum A."/>
            <person name="Steindorff A."/>
            <person name="Ohm R.A."/>
            <person name="Martin F."/>
            <person name="Silar P."/>
            <person name="Natvig D.O."/>
            <person name="Lalanne C."/>
            <person name="Gautier V."/>
            <person name="Ament-Velasquez S.L."/>
            <person name="Kruys A."/>
            <person name="Hutchinson M.I."/>
            <person name="Powell A.J."/>
            <person name="Barry K."/>
            <person name="Miller A.N."/>
            <person name="Grigoriev I.V."/>
            <person name="Debuchy R."/>
            <person name="Gladieux P."/>
            <person name="Hiltunen Thoren M."/>
            <person name="Johannesson H."/>
        </authorList>
    </citation>
    <scope>NUCLEOTIDE SEQUENCE</scope>
    <source>
        <strain evidence="1">SMH4131-1</strain>
    </source>
</reference>
<dbReference type="AlphaFoldDB" id="A0AAE0MJU7"/>
<dbReference type="EMBL" id="JAUEPO010000001">
    <property type="protein sequence ID" value="KAK3335251.1"/>
    <property type="molecule type" value="Genomic_DNA"/>
</dbReference>
<organism evidence="1 2">
    <name type="scientific">Cercophora scortea</name>
    <dbReference type="NCBI Taxonomy" id="314031"/>
    <lineage>
        <taxon>Eukaryota</taxon>
        <taxon>Fungi</taxon>
        <taxon>Dikarya</taxon>
        <taxon>Ascomycota</taxon>
        <taxon>Pezizomycotina</taxon>
        <taxon>Sordariomycetes</taxon>
        <taxon>Sordariomycetidae</taxon>
        <taxon>Sordariales</taxon>
        <taxon>Lasiosphaeriaceae</taxon>
        <taxon>Cercophora</taxon>
    </lineage>
</organism>
<protein>
    <submittedName>
        <fullName evidence="1">Uncharacterized protein</fullName>
    </submittedName>
</protein>
<keyword evidence="2" id="KW-1185">Reference proteome</keyword>
<proteinExistence type="predicted"/>